<protein>
    <submittedName>
        <fullName evidence="1">Transcriptional regulator</fullName>
    </submittedName>
</protein>
<evidence type="ECO:0000313" key="2">
    <source>
        <dbReference type="Proteomes" id="UP000547058"/>
    </source>
</evidence>
<comment type="caution">
    <text evidence="1">The sequence shown here is derived from an EMBL/GenBank/DDBJ whole genome shotgun (WGS) entry which is preliminary data.</text>
</comment>
<gene>
    <name evidence="1" type="ORF">H4O11_04855</name>
</gene>
<reference evidence="1 2" key="1">
    <citation type="submission" date="2020-08" db="EMBL/GenBank/DDBJ databases">
        <title>Stenotrophomonas tumulicola JCM 30961.</title>
        <authorList>
            <person name="Deng Y."/>
        </authorList>
    </citation>
    <scope>NUCLEOTIDE SEQUENCE [LARGE SCALE GENOMIC DNA]</scope>
    <source>
        <strain evidence="1 2">JCM 30961</strain>
    </source>
</reference>
<evidence type="ECO:0000313" key="1">
    <source>
        <dbReference type="EMBL" id="MBA8681130.1"/>
    </source>
</evidence>
<dbReference type="Proteomes" id="UP000547058">
    <property type="component" value="Unassembled WGS sequence"/>
</dbReference>
<dbReference type="AlphaFoldDB" id="A0A7W3FKD0"/>
<name>A0A7W3FKD0_9GAMM</name>
<accession>A0A7W3FKD0</accession>
<sequence length="96" mass="10170">MTRARDKAGLAGQAAGDAVETAVLDGLLRQRDVDAADVARALLRVAEMRGIGVPGGNRSLSCETLRQQLNGRLTLNFATVLRVMRALGIRLRADAG</sequence>
<proteinExistence type="predicted"/>
<organism evidence="1 2">
    <name type="scientific">Stenotrophomonas tumulicola</name>
    <dbReference type="NCBI Taxonomy" id="1685415"/>
    <lineage>
        <taxon>Bacteria</taxon>
        <taxon>Pseudomonadati</taxon>
        <taxon>Pseudomonadota</taxon>
        <taxon>Gammaproteobacteria</taxon>
        <taxon>Lysobacterales</taxon>
        <taxon>Lysobacteraceae</taxon>
        <taxon>Stenotrophomonas</taxon>
    </lineage>
</organism>
<dbReference type="RefSeq" id="WP_182338212.1">
    <property type="nucleotide sequence ID" value="NZ_JACGXS010000001.1"/>
</dbReference>
<dbReference type="EMBL" id="JACGXS010000001">
    <property type="protein sequence ID" value="MBA8681130.1"/>
    <property type="molecule type" value="Genomic_DNA"/>
</dbReference>
<keyword evidence="2" id="KW-1185">Reference proteome</keyword>